<dbReference type="RefSeq" id="WP_172192180.1">
    <property type="nucleotide sequence ID" value="NZ_CAWPPK010000063.1"/>
</dbReference>
<dbReference type="InterPro" id="IPR037401">
    <property type="entry name" value="SnoaL-like"/>
</dbReference>
<reference evidence="2 3" key="1">
    <citation type="journal article" date="2020" name="Sci. Rep.">
        <title>A novel cyanobacterial geosmin producer, revising GeoA distribution and dispersion patterns in Bacteria.</title>
        <authorList>
            <person name="Churro C."/>
            <person name="Semedo-Aguiar A.P."/>
            <person name="Silva A.D."/>
            <person name="Pereira-Leal J.B."/>
            <person name="Leite R.B."/>
        </authorList>
    </citation>
    <scope>NUCLEOTIDE SEQUENCE [LARGE SCALE GENOMIC DNA]</scope>
    <source>
        <strain evidence="2 3">IPMA8</strain>
    </source>
</reference>
<dbReference type="Proteomes" id="UP000702425">
    <property type="component" value="Unassembled WGS sequence"/>
</dbReference>
<dbReference type="Gene3D" id="3.10.450.50">
    <property type="match status" value="1"/>
</dbReference>
<dbReference type="EMBL" id="SRRZ01000155">
    <property type="protein sequence ID" value="NQE37829.1"/>
    <property type="molecule type" value="Genomic_DNA"/>
</dbReference>
<dbReference type="InterPro" id="IPR032710">
    <property type="entry name" value="NTF2-like_dom_sf"/>
</dbReference>
<organism evidence="2 3">
    <name type="scientific">Microcoleus asticus IPMA8</name>
    <dbReference type="NCBI Taxonomy" id="2563858"/>
    <lineage>
        <taxon>Bacteria</taxon>
        <taxon>Bacillati</taxon>
        <taxon>Cyanobacteriota</taxon>
        <taxon>Cyanophyceae</taxon>
        <taxon>Oscillatoriophycideae</taxon>
        <taxon>Oscillatoriales</taxon>
        <taxon>Microcoleaceae</taxon>
        <taxon>Microcoleus</taxon>
        <taxon>Microcoleus asticus</taxon>
    </lineage>
</organism>
<proteinExistence type="predicted"/>
<evidence type="ECO:0000313" key="2">
    <source>
        <dbReference type="EMBL" id="NQE37829.1"/>
    </source>
</evidence>
<evidence type="ECO:0000313" key="3">
    <source>
        <dbReference type="Proteomes" id="UP000702425"/>
    </source>
</evidence>
<feature type="domain" description="SnoaL-like" evidence="1">
    <location>
        <begin position="16"/>
        <end position="109"/>
    </location>
</feature>
<dbReference type="SUPFAM" id="SSF54427">
    <property type="entry name" value="NTF2-like"/>
    <property type="match status" value="1"/>
</dbReference>
<protein>
    <recommendedName>
        <fullName evidence="1">SnoaL-like domain-containing protein</fullName>
    </recommendedName>
</protein>
<sequence>MIEPDNQASAQRKATIERCFAAYNAKDRATVERLLSSTFTFTSPYDDGIDRATYFERCWPNSDRIRQHAIERIFVEGDEAFVTYRATTFEGMEFRNTEFFTFEGEQISSVTVYFGAAYRGGIFIKKQE</sequence>
<evidence type="ECO:0000259" key="1">
    <source>
        <dbReference type="Pfam" id="PF12680"/>
    </source>
</evidence>
<keyword evidence="3" id="KW-1185">Reference proteome</keyword>
<accession>A0ABX2D593</accession>
<dbReference type="Pfam" id="PF12680">
    <property type="entry name" value="SnoaL_2"/>
    <property type="match status" value="1"/>
</dbReference>
<comment type="caution">
    <text evidence="2">The sequence shown here is derived from an EMBL/GenBank/DDBJ whole genome shotgun (WGS) entry which is preliminary data.</text>
</comment>
<gene>
    <name evidence="2" type="ORF">E5S67_05610</name>
</gene>
<name>A0ABX2D593_9CYAN</name>